<proteinExistence type="predicted"/>
<dbReference type="Pfam" id="PF01326">
    <property type="entry name" value="PPDK_N"/>
    <property type="match status" value="1"/>
</dbReference>
<organism evidence="3 4">
    <name type="scientific">Bacteriovorax antarcticus</name>
    <dbReference type="NCBI Taxonomy" id="3088717"/>
    <lineage>
        <taxon>Bacteria</taxon>
        <taxon>Pseudomonadati</taxon>
        <taxon>Bdellovibrionota</taxon>
        <taxon>Bacteriovoracia</taxon>
        <taxon>Bacteriovoracales</taxon>
        <taxon>Bacteriovoracaceae</taxon>
        <taxon>Bacteriovorax</taxon>
    </lineage>
</organism>
<dbReference type="Pfam" id="PF00391">
    <property type="entry name" value="PEP-utilizers"/>
    <property type="match status" value="1"/>
</dbReference>
<dbReference type="Gene3D" id="3.30.470.20">
    <property type="entry name" value="ATP-grasp fold, B domain"/>
    <property type="match status" value="1"/>
</dbReference>
<dbReference type="Proteomes" id="UP001302274">
    <property type="component" value="Unassembled WGS sequence"/>
</dbReference>
<protein>
    <submittedName>
        <fullName evidence="3">Phosphoenolpyruvate synthase</fullName>
        <ecNumber evidence="3">2.7.9.2</ecNumber>
    </submittedName>
</protein>
<name>A0ABU5W0Y4_9BACT</name>
<dbReference type="InterPro" id="IPR013815">
    <property type="entry name" value="ATP_grasp_subdomain_1"/>
</dbReference>
<dbReference type="RefSeq" id="WP_323578636.1">
    <property type="nucleotide sequence ID" value="NZ_JAYGJQ010000003.1"/>
</dbReference>
<feature type="domain" description="PEP-utilising enzyme mobile" evidence="1">
    <location>
        <begin position="824"/>
        <end position="893"/>
    </location>
</feature>
<keyword evidence="3" id="KW-0808">Transferase</keyword>
<dbReference type="Gene3D" id="3.50.30.10">
    <property type="entry name" value="Phosphohistidine domain"/>
    <property type="match status" value="1"/>
</dbReference>
<evidence type="ECO:0000313" key="3">
    <source>
        <dbReference type="EMBL" id="MEA9358298.1"/>
    </source>
</evidence>
<dbReference type="SUPFAM" id="SSF52009">
    <property type="entry name" value="Phosphohistidine domain"/>
    <property type="match status" value="1"/>
</dbReference>
<sequence length="900" mass="103402">MKHSKLYTITNESTHHFAKKESGGKGHNLYLLSTNGIKVPKYITLPPNFFEEFKTQSGIDAELQAILVDSTLSMVQIADRIRAKIVETNMPLPVFEEIAKAYEALEKDLISVRSSAHDEDSALHSFAGQLSSYLYIADLDNTVKSIKECWASAYSERSLHYRTINKLDTLNIKVSVILQEMIDPDISGVFFTCNPINGKNDQIFINSVYGVGEGLVSGLLDADTYVLNKKDGTVIEKNIVEKTKKLIRDAKEQKCLEVEVHLNEQNAESISHHDLKALFEIANKIENFYGRPQDVEWAIKDGELFILQSRPVTTGIENSRGILYLWDNSNIVESYGGLTMPLTYGFAHYVYHQVYVQFCEILLVPQSRIKEMDYFLKNMLGLFYGRVYYNLLNWYKLTSILPGYKYNRAFMETMMGTNEALQEEIAERVKPPEFHNGAGAKVRSFVTGMKFFYFHLNIQNVVDDFLTNFHIVYNKFRKIEYHRLSADKVYEHYQALEREMLWQWHAPIINDFLCMIHYGIFNKLTSKWLSHLGDSFHNDLLAGNGNLESAEPTKRLIVMSGYVSRKPELKELILTTPNDMCLEAINQSPFQEFYHMVLEYIDKYGFRCMSEMKLEQKDLHQEPGLFFVFLKNLINCGQVDLHEYEKREKEIRENAEALLDKNISGYKKIIYKWSLKHARKAVMNRENTRFCRTRIYGVVRAMFYAIGEDFTKSNIIDKKEDIFFLSLEELKGALEGTNTIQNLRLVINVRKAEYDLYKDAEPASRFATRGPVYWNNQHMPKEEEVVFDESTLLPNQMRGIPCSPGVIEGIVKVIIDSNDDMTLNGEILVTERTDPGWIPLYPSLSALLVERGGLLSHSAIVAREMGLPTIVGIKGLTKKLKSGMRIRINGETGIIDILDE</sequence>
<reference evidence="3 4" key="1">
    <citation type="submission" date="2023-11" db="EMBL/GenBank/DDBJ databases">
        <title>A Novel Polar Bacteriovorax (B. antarcticus) Isolated from the Biocrust in Antarctica.</title>
        <authorList>
            <person name="Mun W."/>
            <person name="Choi S.Y."/>
            <person name="Mitchell R.J."/>
        </authorList>
    </citation>
    <scope>NUCLEOTIDE SEQUENCE [LARGE SCALE GENOMIC DNA]</scope>
    <source>
        <strain evidence="3 4">PP10</strain>
    </source>
</reference>
<dbReference type="EMBL" id="JAYGJQ010000003">
    <property type="protein sequence ID" value="MEA9358298.1"/>
    <property type="molecule type" value="Genomic_DNA"/>
</dbReference>
<dbReference type="EC" id="2.7.9.2" evidence="3"/>
<dbReference type="PANTHER" id="PTHR43615:SF1">
    <property type="entry name" value="PPDK_N DOMAIN-CONTAINING PROTEIN"/>
    <property type="match status" value="1"/>
</dbReference>
<dbReference type="PANTHER" id="PTHR43615">
    <property type="entry name" value="PHOSPHOENOLPYRUVATE SYNTHASE-RELATED"/>
    <property type="match status" value="1"/>
</dbReference>
<dbReference type="SUPFAM" id="SSF56059">
    <property type="entry name" value="Glutathione synthetase ATP-binding domain-like"/>
    <property type="match status" value="1"/>
</dbReference>
<dbReference type="InterPro" id="IPR002192">
    <property type="entry name" value="PPDK_AMP/ATP-bd"/>
</dbReference>
<dbReference type="InterPro" id="IPR051549">
    <property type="entry name" value="PEP_Utilizing_Enz"/>
</dbReference>
<evidence type="ECO:0000313" key="4">
    <source>
        <dbReference type="Proteomes" id="UP001302274"/>
    </source>
</evidence>
<dbReference type="Gene3D" id="3.30.1490.20">
    <property type="entry name" value="ATP-grasp fold, A domain"/>
    <property type="match status" value="1"/>
</dbReference>
<dbReference type="NCBIfam" id="NF004881">
    <property type="entry name" value="PRK06241.2-2"/>
    <property type="match status" value="1"/>
</dbReference>
<accession>A0ABU5W0Y4</accession>
<dbReference type="InterPro" id="IPR036637">
    <property type="entry name" value="Phosphohistidine_dom_sf"/>
</dbReference>
<comment type="caution">
    <text evidence="3">The sequence shown here is derived from an EMBL/GenBank/DDBJ whole genome shotgun (WGS) entry which is preliminary data.</text>
</comment>
<keyword evidence="4" id="KW-1185">Reference proteome</keyword>
<feature type="domain" description="Pyruvate phosphate dikinase AMP/ATP-binding" evidence="2">
    <location>
        <begin position="22"/>
        <end position="317"/>
    </location>
</feature>
<gene>
    <name evidence="3" type="ORF">SHI21_18830</name>
</gene>
<evidence type="ECO:0000259" key="2">
    <source>
        <dbReference type="Pfam" id="PF01326"/>
    </source>
</evidence>
<dbReference type="InterPro" id="IPR008279">
    <property type="entry name" value="PEP-util_enz_mobile_dom"/>
</dbReference>
<dbReference type="GO" id="GO:0008986">
    <property type="term" value="F:pyruvate, water dikinase activity"/>
    <property type="evidence" value="ECO:0007669"/>
    <property type="project" value="UniProtKB-EC"/>
</dbReference>
<evidence type="ECO:0000259" key="1">
    <source>
        <dbReference type="Pfam" id="PF00391"/>
    </source>
</evidence>